<organism evidence="1 2">
    <name type="scientific">Streptomyces thinghirensis</name>
    <dbReference type="NCBI Taxonomy" id="551547"/>
    <lineage>
        <taxon>Bacteria</taxon>
        <taxon>Bacillati</taxon>
        <taxon>Actinomycetota</taxon>
        <taxon>Actinomycetes</taxon>
        <taxon>Kitasatosporales</taxon>
        <taxon>Streptomycetaceae</taxon>
        <taxon>Streptomyces</taxon>
    </lineage>
</organism>
<comment type="caution">
    <text evidence="1">The sequence shown here is derived from an EMBL/GenBank/DDBJ whole genome shotgun (WGS) entry which is preliminary data.</text>
</comment>
<name>A0ABP9T1P6_9ACTN</name>
<keyword evidence="2" id="KW-1185">Reference proteome</keyword>
<reference evidence="2" key="1">
    <citation type="journal article" date="2019" name="Int. J. Syst. Evol. Microbiol.">
        <title>The Global Catalogue of Microorganisms (GCM) 10K type strain sequencing project: providing services to taxonomists for standard genome sequencing and annotation.</title>
        <authorList>
            <consortium name="The Broad Institute Genomics Platform"/>
            <consortium name="The Broad Institute Genome Sequencing Center for Infectious Disease"/>
            <person name="Wu L."/>
            <person name="Ma J."/>
        </authorList>
    </citation>
    <scope>NUCLEOTIDE SEQUENCE [LARGE SCALE GENOMIC DNA]</scope>
    <source>
        <strain evidence="2">JCM 18306</strain>
    </source>
</reference>
<evidence type="ECO:0000313" key="2">
    <source>
        <dbReference type="Proteomes" id="UP001499878"/>
    </source>
</evidence>
<accession>A0ABP9T1P6</accession>
<gene>
    <name evidence="1" type="ORF">GCM10023323_18570</name>
</gene>
<protein>
    <submittedName>
        <fullName evidence="1">Uncharacterized protein</fullName>
    </submittedName>
</protein>
<dbReference type="EMBL" id="BAABJR010000004">
    <property type="protein sequence ID" value="GAA5206555.1"/>
    <property type="molecule type" value="Genomic_DNA"/>
</dbReference>
<sequence length="85" mass="9164">MREDVGTAAVLRDEAEALFRVEPLDGSAGHAFAFQPISDPHRANPEVVVLVLRHCTANRPHSGAGGLGEPRHLLLTLHGMSEPHQ</sequence>
<proteinExistence type="predicted"/>
<evidence type="ECO:0000313" key="1">
    <source>
        <dbReference type="EMBL" id="GAA5206555.1"/>
    </source>
</evidence>
<dbReference type="Proteomes" id="UP001499878">
    <property type="component" value="Unassembled WGS sequence"/>
</dbReference>